<evidence type="ECO:0000313" key="6">
    <source>
        <dbReference type="EMBL" id="KAB1066235.1"/>
    </source>
</evidence>
<evidence type="ECO:0000256" key="2">
    <source>
        <dbReference type="ARBA" id="ARBA00022980"/>
    </source>
</evidence>
<gene>
    <name evidence="5" type="primary">rpmC</name>
    <name evidence="6" type="ORF">F3059_01810</name>
</gene>
<keyword evidence="3 5" id="KW-0687">Ribonucleoprotein</keyword>
<reference evidence="6 7" key="1">
    <citation type="submission" date="2019-09" db="EMBL/GenBank/DDBJ databases">
        <title>Genomes of Cryomorphaceae.</title>
        <authorList>
            <person name="Bowman J.P."/>
        </authorList>
    </citation>
    <scope>NUCLEOTIDE SEQUENCE [LARGE SCALE GENOMIC DNA]</scope>
    <source>
        <strain evidence="6 7">KCTC 52047</strain>
    </source>
</reference>
<dbReference type="OrthoDB" id="5296761at2"/>
<organism evidence="6 7">
    <name type="scientific">Salibacter halophilus</name>
    <dbReference type="NCBI Taxonomy" id="1803916"/>
    <lineage>
        <taxon>Bacteria</taxon>
        <taxon>Pseudomonadati</taxon>
        <taxon>Bacteroidota</taxon>
        <taxon>Flavobacteriia</taxon>
        <taxon>Flavobacteriales</taxon>
        <taxon>Salibacteraceae</taxon>
        <taxon>Salibacter</taxon>
    </lineage>
</organism>
<name>A0A6N6MEU1_9FLAO</name>
<dbReference type="SUPFAM" id="SSF46561">
    <property type="entry name" value="Ribosomal protein L29 (L29p)"/>
    <property type="match status" value="1"/>
</dbReference>
<dbReference type="GO" id="GO:1990904">
    <property type="term" value="C:ribonucleoprotein complex"/>
    <property type="evidence" value="ECO:0007669"/>
    <property type="project" value="UniProtKB-KW"/>
</dbReference>
<evidence type="ECO:0000313" key="7">
    <source>
        <dbReference type="Proteomes" id="UP000435357"/>
    </source>
</evidence>
<dbReference type="GO" id="GO:0005840">
    <property type="term" value="C:ribosome"/>
    <property type="evidence" value="ECO:0007669"/>
    <property type="project" value="UniProtKB-KW"/>
</dbReference>
<comment type="similarity">
    <text evidence="1 5">Belongs to the universal ribosomal protein uL29 family.</text>
</comment>
<dbReference type="AlphaFoldDB" id="A0A6N6MEU1"/>
<evidence type="ECO:0000256" key="3">
    <source>
        <dbReference type="ARBA" id="ARBA00023274"/>
    </source>
</evidence>
<dbReference type="RefSeq" id="WP_151166223.1">
    <property type="nucleotide sequence ID" value="NZ_WACR01000001.1"/>
</dbReference>
<evidence type="ECO:0000256" key="1">
    <source>
        <dbReference type="ARBA" id="ARBA00009254"/>
    </source>
</evidence>
<dbReference type="GO" id="GO:0006412">
    <property type="term" value="P:translation"/>
    <property type="evidence" value="ECO:0007669"/>
    <property type="project" value="UniProtKB-UniRule"/>
</dbReference>
<evidence type="ECO:0000256" key="5">
    <source>
        <dbReference type="HAMAP-Rule" id="MF_00374"/>
    </source>
</evidence>
<proteinExistence type="inferred from homology"/>
<dbReference type="InterPro" id="IPR001854">
    <property type="entry name" value="Ribosomal_uL29"/>
</dbReference>
<keyword evidence="2 5" id="KW-0689">Ribosomal protein</keyword>
<dbReference type="CDD" id="cd00427">
    <property type="entry name" value="Ribosomal_L29_HIP"/>
    <property type="match status" value="1"/>
</dbReference>
<dbReference type="NCBIfam" id="TIGR00012">
    <property type="entry name" value="L29"/>
    <property type="match status" value="1"/>
</dbReference>
<dbReference type="InterPro" id="IPR036049">
    <property type="entry name" value="Ribosomal_uL29_sf"/>
</dbReference>
<comment type="caution">
    <text evidence="6">The sequence shown here is derived from an EMBL/GenBank/DDBJ whole genome shotgun (WGS) entry which is preliminary data.</text>
</comment>
<evidence type="ECO:0000256" key="4">
    <source>
        <dbReference type="ARBA" id="ARBA00035204"/>
    </source>
</evidence>
<keyword evidence="7" id="KW-1185">Reference proteome</keyword>
<dbReference type="HAMAP" id="MF_00374">
    <property type="entry name" value="Ribosomal_uL29"/>
    <property type="match status" value="1"/>
</dbReference>
<dbReference type="EMBL" id="WACR01000001">
    <property type="protein sequence ID" value="KAB1066235.1"/>
    <property type="molecule type" value="Genomic_DNA"/>
</dbReference>
<sequence>MKQSEIVQLTKDEIIEKLENESAALEQLKMNHSVSQLENPMEIRAKRKTIARLNTELTKRELNG</sequence>
<protein>
    <recommendedName>
        <fullName evidence="4 5">Large ribosomal subunit protein uL29</fullName>
    </recommendedName>
</protein>
<dbReference type="Gene3D" id="1.10.287.310">
    <property type="match status" value="1"/>
</dbReference>
<dbReference type="Proteomes" id="UP000435357">
    <property type="component" value="Unassembled WGS sequence"/>
</dbReference>
<dbReference type="GO" id="GO:0003735">
    <property type="term" value="F:structural constituent of ribosome"/>
    <property type="evidence" value="ECO:0007669"/>
    <property type="project" value="InterPro"/>
</dbReference>
<dbReference type="Pfam" id="PF00831">
    <property type="entry name" value="Ribosomal_L29"/>
    <property type="match status" value="1"/>
</dbReference>
<accession>A0A6N6MEU1</accession>